<dbReference type="RefSeq" id="WP_254270337.1">
    <property type="nucleotide sequence ID" value="NZ_CP100401.1"/>
</dbReference>
<evidence type="ECO:0000313" key="1">
    <source>
        <dbReference type="EMBL" id="MFC4823751.1"/>
    </source>
</evidence>
<accession>A0ABD5PZ36</accession>
<evidence type="ECO:0000313" key="2">
    <source>
        <dbReference type="Proteomes" id="UP001595945"/>
    </source>
</evidence>
<dbReference type="Proteomes" id="UP001595945">
    <property type="component" value="Unassembled WGS sequence"/>
</dbReference>
<gene>
    <name evidence="1" type="ORF">ACFO9K_05715</name>
</gene>
<protein>
    <submittedName>
        <fullName evidence="1">Uncharacterized protein</fullName>
    </submittedName>
</protein>
<name>A0ABD5PZ36_9EURY</name>
<keyword evidence="2" id="KW-1185">Reference proteome</keyword>
<reference evidence="1 2" key="1">
    <citation type="journal article" date="2019" name="Int. J. Syst. Evol. Microbiol.">
        <title>The Global Catalogue of Microorganisms (GCM) 10K type strain sequencing project: providing services to taxonomists for standard genome sequencing and annotation.</title>
        <authorList>
            <consortium name="The Broad Institute Genomics Platform"/>
            <consortium name="The Broad Institute Genome Sequencing Center for Infectious Disease"/>
            <person name="Wu L."/>
            <person name="Ma J."/>
        </authorList>
    </citation>
    <scope>NUCLEOTIDE SEQUENCE [LARGE SCALE GENOMIC DNA]</scope>
    <source>
        <strain evidence="1 2">XZYJ18</strain>
    </source>
</reference>
<dbReference type="AlphaFoldDB" id="A0ABD5PZ36"/>
<proteinExistence type="predicted"/>
<dbReference type="GeneID" id="73047012"/>
<organism evidence="1 2">
    <name type="scientific">Halorussus aquaticus</name>
    <dbReference type="NCBI Taxonomy" id="2953748"/>
    <lineage>
        <taxon>Archaea</taxon>
        <taxon>Methanobacteriati</taxon>
        <taxon>Methanobacteriota</taxon>
        <taxon>Stenosarchaea group</taxon>
        <taxon>Halobacteria</taxon>
        <taxon>Halobacteriales</taxon>
        <taxon>Haladaptataceae</taxon>
        <taxon>Halorussus</taxon>
    </lineage>
</organism>
<dbReference type="EMBL" id="JBHSHT010000001">
    <property type="protein sequence ID" value="MFC4823751.1"/>
    <property type="molecule type" value="Genomic_DNA"/>
</dbReference>
<sequence>MTLSAGWDKTEKVNVVTAIPGYSENSSSGGKPTNSAIPTFFDDWFHGDNRQSLPSAQSSALGSKSLEEYGRTFPNYRVKTSVEIGFDTSGQSIPSYEVQMAQPSKLAEITLEGGPGESNPFRSVYDLDGSQNYLPAGKKGPKTTQKTVTVDGVQGVRGSIIFGGNDTYLSRAKNQGLTLGLLFSGNIPAALVTYFTALPAFYAFVDFAFMADGTKLVRVWDVSYYPAHALYVGGTRRDQTTFREGTEWTRDGANDAFDTFAAESLIPGRTPFDTLGSFGYKTGFRSGAGSHPAMDYANPGTTLSIGAVENALSSPLFPPL</sequence>
<comment type="caution">
    <text evidence="1">The sequence shown here is derived from an EMBL/GenBank/DDBJ whole genome shotgun (WGS) entry which is preliminary data.</text>
</comment>